<feature type="compositionally biased region" description="Polar residues" evidence="1">
    <location>
        <begin position="26"/>
        <end position="39"/>
    </location>
</feature>
<protein>
    <submittedName>
        <fullName evidence="2">Uncharacterized protein</fullName>
    </submittedName>
</protein>
<dbReference type="EMBL" id="CP008726">
    <property type="protein sequence ID" value="AIO68427.1"/>
    <property type="molecule type" value="Genomic_DNA"/>
</dbReference>
<organism evidence="2 3">
    <name type="scientific">Burkholderia oklahomensis</name>
    <dbReference type="NCBI Taxonomy" id="342113"/>
    <lineage>
        <taxon>Bacteria</taxon>
        <taxon>Pseudomonadati</taxon>
        <taxon>Pseudomonadota</taxon>
        <taxon>Betaproteobacteria</taxon>
        <taxon>Burkholderiales</taxon>
        <taxon>Burkholderiaceae</taxon>
        <taxon>Burkholderia</taxon>
        <taxon>pseudomallei group</taxon>
    </lineage>
</organism>
<sequence length="121" mass="13677">MSRSTKKEAPPLRVYARHRSLRNPRTLVTAQPASGTFSQPPEALRQRFLHQTKRAFETNPNALVFSIARIAEPQPTRSRSSFADTASIRRRTYRTSARHVTRVSQMHKSSPRIPIGSIASP</sequence>
<evidence type="ECO:0000313" key="2">
    <source>
        <dbReference type="EMBL" id="AIO68427.1"/>
    </source>
</evidence>
<reference evidence="2 3" key="1">
    <citation type="submission" date="2014-06" db="EMBL/GenBank/DDBJ databases">
        <authorList>
            <person name="Bishop-Lilly K.A."/>
            <person name="Broomall S.M."/>
            <person name="Chain P.S."/>
            <person name="Chertkov O."/>
            <person name="Coyne S.R."/>
            <person name="Daligault H.E."/>
            <person name="Davenport K.W."/>
            <person name="Erkkila T."/>
            <person name="Frey K.G."/>
            <person name="Gibbons H.S."/>
            <person name="Gu W."/>
            <person name="Jaissle J."/>
            <person name="Johnson S.L."/>
            <person name="Koroleva G.I."/>
            <person name="Ladner J.T."/>
            <person name="Lo C.-C."/>
            <person name="Minogue T.D."/>
            <person name="Munk C."/>
            <person name="Palacios G.F."/>
            <person name="Redden C.L."/>
            <person name="Rosenzweig C.N."/>
            <person name="Scholz M.B."/>
            <person name="Teshima H."/>
            <person name="Xu Y."/>
        </authorList>
    </citation>
    <scope>NUCLEOTIDE SEQUENCE [LARGE SCALE GENOMIC DNA]</scope>
    <source>
        <strain evidence="2 3">EO147</strain>
    </source>
</reference>
<evidence type="ECO:0000313" key="3">
    <source>
        <dbReference type="Proteomes" id="UP000029424"/>
    </source>
</evidence>
<evidence type="ECO:0000256" key="1">
    <source>
        <dbReference type="SAM" id="MobiDB-lite"/>
    </source>
</evidence>
<gene>
    <name evidence="2" type="ORF">DM82_3215</name>
</gene>
<accession>A0AAI8FQ23</accession>
<dbReference type="KEGG" id="bok:DM82_3215"/>
<name>A0AAI8FQ23_9BURK</name>
<feature type="region of interest" description="Disordered" evidence="1">
    <location>
        <begin position="93"/>
        <end position="121"/>
    </location>
</feature>
<dbReference type="AlphaFoldDB" id="A0AAI8FQ23"/>
<proteinExistence type="predicted"/>
<keyword evidence="3" id="KW-1185">Reference proteome</keyword>
<feature type="region of interest" description="Disordered" evidence="1">
    <location>
        <begin position="18"/>
        <end position="40"/>
    </location>
</feature>
<dbReference type="Proteomes" id="UP000029424">
    <property type="component" value="Chromosome 1"/>
</dbReference>